<feature type="region of interest" description="Disordered" evidence="1">
    <location>
        <begin position="20"/>
        <end position="82"/>
    </location>
</feature>
<gene>
    <name evidence="2" type="ORF">GGU10DRAFT_390706</name>
</gene>
<evidence type="ECO:0000313" key="3">
    <source>
        <dbReference type="Proteomes" id="UP001163798"/>
    </source>
</evidence>
<proteinExistence type="predicted"/>
<accession>A0AA38KLT8</accession>
<comment type="caution">
    <text evidence="2">The sequence shown here is derived from an EMBL/GenBank/DDBJ whole genome shotgun (WGS) entry which is preliminary data.</text>
</comment>
<name>A0AA38KLT8_9AGAR</name>
<feature type="compositionally biased region" description="Basic and acidic residues" evidence="1">
    <location>
        <begin position="42"/>
        <end position="64"/>
    </location>
</feature>
<organism evidence="2 3">
    <name type="scientific">Lentinula aff. detonsa</name>
    <dbReference type="NCBI Taxonomy" id="2804958"/>
    <lineage>
        <taxon>Eukaryota</taxon>
        <taxon>Fungi</taxon>
        <taxon>Dikarya</taxon>
        <taxon>Basidiomycota</taxon>
        <taxon>Agaricomycotina</taxon>
        <taxon>Agaricomycetes</taxon>
        <taxon>Agaricomycetidae</taxon>
        <taxon>Agaricales</taxon>
        <taxon>Marasmiineae</taxon>
        <taxon>Omphalotaceae</taxon>
        <taxon>Lentinula</taxon>
    </lineage>
</organism>
<dbReference type="Proteomes" id="UP001163798">
    <property type="component" value="Unassembled WGS sequence"/>
</dbReference>
<dbReference type="EMBL" id="MU793572">
    <property type="protein sequence ID" value="KAJ3781335.1"/>
    <property type="molecule type" value="Genomic_DNA"/>
</dbReference>
<evidence type="ECO:0000313" key="2">
    <source>
        <dbReference type="EMBL" id="KAJ3781335.1"/>
    </source>
</evidence>
<evidence type="ECO:0000256" key="1">
    <source>
        <dbReference type="SAM" id="MobiDB-lite"/>
    </source>
</evidence>
<dbReference type="AlphaFoldDB" id="A0AA38KLT8"/>
<protein>
    <submittedName>
        <fullName evidence="2">Uncharacterized protein</fullName>
    </submittedName>
</protein>
<keyword evidence="3" id="KW-1185">Reference proteome</keyword>
<feature type="compositionally biased region" description="Acidic residues" evidence="1">
    <location>
        <begin position="70"/>
        <end position="80"/>
    </location>
</feature>
<feature type="compositionally biased region" description="Basic and acidic residues" evidence="1">
    <location>
        <begin position="21"/>
        <end position="32"/>
    </location>
</feature>
<reference evidence="2" key="1">
    <citation type="submission" date="2022-08" db="EMBL/GenBank/DDBJ databases">
        <authorList>
            <consortium name="DOE Joint Genome Institute"/>
            <person name="Min B."/>
            <person name="Riley R."/>
            <person name="Sierra-Patev S."/>
            <person name="Naranjo-Ortiz M."/>
            <person name="Looney B."/>
            <person name="Konkel Z."/>
            <person name="Slot J.C."/>
            <person name="Sakamoto Y."/>
            <person name="Steenwyk J.L."/>
            <person name="Rokas A."/>
            <person name="Carro J."/>
            <person name="Camarero S."/>
            <person name="Ferreira P."/>
            <person name="Molpeceres G."/>
            <person name="Ruiz-Duenas F.J."/>
            <person name="Serrano A."/>
            <person name="Henrissat B."/>
            <person name="Drula E."/>
            <person name="Hughes K.W."/>
            <person name="Mata J.L."/>
            <person name="Ishikawa N.K."/>
            <person name="Vargas-Isla R."/>
            <person name="Ushijima S."/>
            <person name="Smith C.A."/>
            <person name="Ahrendt S."/>
            <person name="Andreopoulos W."/>
            <person name="He G."/>
            <person name="Labutti K."/>
            <person name="Lipzen A."/>
            <person name="Ng V."/>
            <person name="Sandor L."/>
            <person name="Barry K."/>
            <person name="Martinez A.T."/>
            <person name="Xiao Y."/>
            <person name="Gibbons J.G."/>
            <person name="Terashima K."/>
            <person name="Hibbett D.S."/>
            <person name="Grigoriev I.V."/>
        </authorList>
    </citation>
    <scope>NUCLEOTIDE SEQUENCE</scope>
    <source>
        <strain evidence="2">TFB10291</strain>
    </source>
</reference>
<sequence>MDIDEDIYITIDDSVAPDIVMEDKLDGSNRDDDPFDEQNDIEEVKENKNIKVQDDEDSCHDHFPRIVSPEVDDDDGEDPYMSDSALGKWVKLTKYRREWVYTVDMHGPLTKFSELSANKAQEEKKAIGEKHRAFWSDKKDHGMEDIRDRFRRFSDEVTLRIPRSRNPSGILESYSEGETEQTERFLEAFDRSFLNSNSYHKEFLDRKGKGKERAIG</sequence>